<protein>
    <submittedName>
        <fullName evidence="1">Uncharacterized protein</fullName>
    </submittedName>
</protein>
<comment type="caution">
    <text evidence="1">The sequence shown here is derived from an EMBL/GenBank/DDBJ whole genome shotgun (WGS) entry which is preliminary data.</text>
</comment>
<evidence type="ECO:0000313" key="1">
    <source>
        <dbReference type="EMBL" id="CAF1651688.1"/>
    </source>
</evidence>
<organism evidence="1 4">
    <name type="scientific">Rotaria magnacalcarata</name>
    <dbReference type="NCBI Taxonomy" id="392030"/>
    <lineage>
        <taxon>Eukaryota</taxon>
        <taxon>Metazoa</taxon>
        <taxon>Spiralia</taxon>
        <taxon>Gnathifera</taxon>
        <taxon>Rotifera</taxon>
        <taxon>Eurotatoria</taxon>
        <taxon>Bdelloidea</taxon>
        <taxon>Philodinida</taxon>
        <taxon>Philodinidae</taxon>
        <taxon>Rotaria</taxon>
    </lineage>
</organism>
<proteinExistence type="predicted"/>
<evidence type="ECO:0000313" key="2">
    <source>
        <dbReference type="EMBL" id="CAF5045746.1"/>
    </source>
</evidence>
<dbReference type="OrthoDB" id="73997at2759"/>
<dbReference type="AlphaFoldDB" id="A0A816EX38"/>
<dbReference type="Proteomes" id="UP000681967">
    <property type="component" value="Unassembled WGS sequence"/>
</dbReference>
<gene>
    <name evidence="2" type="ORF">BYL167_LOCUS57455</name>
    <name evidence="3" type="ORF">GIL414_LOCUS64441</name>
    <name evidence="1" type="ORF">KQP761_LOCUS30119</name>
</gene>
<dbReference type="EMBL" id="CAJNOW010016669">
    <property type="protein sequence ID" value="CAF1651688.1"/>
    <property type="molecule type" value="Genomic_DNA"/>
</dbReference>
<dbReference type="EMBL" id="CAJOBH010224941">
    <property type="protein sequence ID" value="CAF5045746.1"/>
    <property type="molecule type" value="Genomic_DNA"/>
</dbReference>
<name>A0A816EX38_9BILA</name>
<reference evidence="1" key="1">
    <citation type="submission" date="2021-02" db="EMBL/GenBank/DDBJ databases">
        <authorList>
            <person name="Nowell W R."/>
        </authorList>
    </citation>
    <scope>NUCLEOTIDE SEQUENCE</scope>
</reference>
<feature type="non-terminal residue" evidence="1">
    <location>
        <position position="1"/>
    </location>
</feature>
<accession>A0A816EX38</accession>
<dbReference type="Proteomes" id="UP000663834">
    <property type="component" value="Unassembled WGS sequence"/>
</dbReference>
<evidence type="ECO:0000313" key="3">
    <source>
        <dbReference type="EMBL" id="CAF5140115.1"/>
    </source>
</evidence>
<dbReference type="Proteomes" id="UP000681720">
    <property type="component" value="Unassembled WGS sequence"/>
</dbReference>
<sequence>MIRDQCNRLIDIQTEAYNRFLIRQRSTVRLNLMIEFLRITYSLQGIQLEKLPQQWTSHY</sequence>
<evidence type="ECO:0000313" key="4">
    <source>
        <dbReference type="Proteomes" id="UP000663834"/>
    </source>
</evidence>
<dbReference type="EMBL" id="CAJOBJ010277828">
    <property type="protein sequence ID" value="CAF5140115.1"/>
    <property type="molecule type" value="Genomic_DNA"/>
</dbReference>